<proteinExistence type="predicted"/>
<evidence type="ECO:0000256" key="2">
    <source>
        <dbReference type="SAM" id="SignalP"/>
    </source>
</evidence>
<evidence type="ECO:0000256" key="1">
    <source>
        <dbReference type="SAM" id="MobiDB-lite"/>
    </source>
</evidence>
<dbReference type="Proteomes" id="UP000500938">
    <property type="component" value="Chromosome"/>
</dbReference>
<feature type="compositionally biased region" description="Low complexity" evidence="1">
    <location>
        <begin position="36"/>
        <end position="55"/>
    </location>
</feature>
<feature type="region of interest" description="Disordered" evidence="1">
    <location>
        <begin position="36"/>
        <end position="58"/>
    </location>
</feature>
<organism evidence="3 4">
    <name type="scientific">Gemmatimonas groenlandica</name>
    <dbReference type="NCBI Taxonomy" id="2732249"/>
    <lineage>
        <taxon>Bacteria</taxon>
        <taxon>Pseudomonadati</taxon>
        <taxon>Gemmatimonadota</taxon>
        <taxon>Gemmatimonadia</taxon>
        <taxon>Gemmatimonadales</taxon>
        <taxon>Gemmatimonadaceae</taxon>
        <taxon>Gemmatimonas</taxon>
    </lineage>
</organism>
<feature type="chain" id="PRO_5026946845" description="DUF1579 domain-containing protein" evidence="2">
    <location>
        <begin position="36"/>
        <end position="168"/>
    </location>
</feature>
<keyword evidence="2" id="KW-0732">Signal</keyword>
<accession>A0A6M4IUL8</accession>
<evidence type="ECO:0008006" key="5">
    <source>
        <dbReference type="Google" id="ProtNLM"/>
    </source>
</evidence>
<evidence type="ECO:0000313" key="4">
    <source>
        <dbReference type="Proteomes" id="UP000500938"/>
    </source>
</evidence>
<keyword evidence="4" id="KW-1185">Reference proteome</keyword>
<gene>
    <name evidence="3" type="ORF">HKW67_21275</name>
</gene>
<reference evidence="3 4" key="1">
    <citation type="submission" date="2020-05" db="EMBL/GenBank/DDBJ databases">
        <title>Complete genome sequence of Gemmatimonas greenlandica TET16.</title>
        <authorList>
            <person name="Zeng Y."/>
        </authorList>
    </citation>
    <scope>NUCLEOTIDE SEQUENCE [LARGE SCALE GENOMIC DNA]</scope>
    <source>
        <strain evidence="3 4">TET16</strain>
    </source>
</reference>
<dbReference type="EMBL" id="CP053085">
    <property type="protein sequence ID" value="QJR37875.1"/>
    <property type="molecule type" value="Genomic_DNA"/>
</dbReference>
<dbReference type="RefSeq" id="WP_171227311.1">
    <property type="nucleotide sequence ID" value="NZ_CP053085.1"/>
</dbReference>
<protein>
    <recommendedName>
        <fullName evidence="5">DUF1579 domain-containing protein</fullName>
    </recommendedName>
</protein>
<dbReference type="AlphaFoldDB" id="A0A6M4IUL8"/>
<evidence type="ECO:0000313" key="3">
    <source>
        <dbReference type="EMBL" id="QJR37875.1"/>
    </source>
</evidence>
<feature type="signal peptide" evidence="2">
    <location>
        <begin position="1"/>
        <end position="35"/>
    </location>
</feature>
<name>A0A6M4IUL8_9BACT</name>
<sequence length="168" mass="18116">MNRHRRRPTWLVASRSAISVAALAASMLASRAAGAQSTRTTAAMPPDQAAATAPTRGGDADLQGIWDFTIRAGERTSPGFIALGPVERGWAGSITMYLTNTLAVREFTIERDSVRMVVASREGDVLFRARLTDDARTMEGIVEYHGGARLPMTATRRAQPVVPPVVPR</sequence>
<dbReference type="KEGG" id="ggr:HKW67_21275"/>